<keyword evidence="2" id="KW-0859">Xylose metabolism</keyword>
<evidence type="ECO:0000256" key="5">
    <source>
        <dbReference type="RuleBase" id="RU003733"/>
    </source>
</evidence>
<feature type="region of interest" description="Disordered" evidence="6">
    <location>
        <begin position="503"/>
        <end position="522"/>
    </location>
</feature>
<feature type="domain" description="Carbohydrate kinase FGGY N-terminal" evidence="7">
    <location>
        <begin position="216"/>
        <end position="274"/>
    </location>
</feature>
<evidence type="ECO:0000313" key="9">
    <source>
        <dbReference type="EMBL" id="GES24070.1"/>
    </source>
</evidence>
<dbReference type="Proteomes" id="UP000377595">
    <property type="component" value="Unassembled WGS sequence"/>
</dbReference>
<evidence type="ECO:0000256" key="3">
    <source>
        <dbReference type="ARBA" id="ARBA00022679"/>
    </source>
</evidence>
<dbReference type="Pfam" id="PF00370">
    <property type="entry name" value="FGGY_N"/>
    <property type="match status" value="2"/>
</dbReference>
<evidence type="ECO:0000256" key="2">
    <source>
        <dbReference type="ARBA" id="ARBA00022629"/>
    </source>
</evidence>
<evidence type="ECO:0000256" key="4">
    <source>
        <dbReference type="ARBA" id="ARBA00022777"/>
    </source>
</evidence>
<evidence type="ECO:0000259" key="8">
    <source>
        <dbReference type="Pfam" id="PF02782"/>
    </source>
</evidence>
<feature type="compositionally biased region" description="Low complexity" evidence="6">
    <location>
        <begin position="513"/>
        <end position="522"/>
    </location>
</feature>
<keyword evidence="3 5" id="KW-0808">Transferase</keyword>
<dbReference type="InterPro" id="IPR018484">
    <property type="entry name" value="FGGY_N"/>
</dbReference>
<keyword evidence="4 5" id="KW-0418">Kinase</keyword>
<comment type="similarity">
    <text evidence="1 5">Belongs to the FGGY kinase family.</text>
</comment>
<dbReference type="InterPro" id="IPR050406">
    <property type="entry name" value="FGGY_Carb_Kinase"/>
</dbReference>
<dbReference type="InterPro" id="IPR018485">
    <property type="entry name" value="FGGY_C"/>
</dbReference>
<feature type="domain" description="Carbohydrate kinase FGGY C-terminal" evidence="8">
    <location>
        <begin position="311"/>
        <end position="455"/>
    </location>
</feature>
<dbReference type="GO" id="GO:0042732">
    <property type="term" value="P:D-xylose metabolic process"/>
    <property type="evidence" value="ECO:0007669"/>
    <property type="project" value="UniProtKB-KW"/>
</dbReference>
<accession>A0A5M3XTA4</accession>
<reference evidence="9 10" key="1">
    <citation type="submission" date="2019-10" db="EMBL/GenBank/DDBJ databases">
        <title>Whole genome shotgun sequence of Acrocarpospora pleiomorpha NBRC 16267.</title>
        <authorList>
            <person name="Ichikawa N."/>
            <person name="Kimura A."/>
            <person name="Kitahashi Y."/>
            <person name="Komaki H."/>
            <person name="Oguchi A."/>
        </authorList>
    </citation>
    <scope>NUCLEOTIDE SEQUENCE [LARGE SCALE GENOMIC DNA]</scope>
    <source>
        <strain evidence="9 10">NBRC 16267</strain>
    </source>
</reference>
<protein>
    <submittedName>
        <fullName evidence="9">Xylulokinase</fullName>
    </submittedName>
</protein>
<dbReference type="PROSITE" id="PS00445">
    <property type="entry name" value="FGGY_KINASES_2"/>
    <property type="match status" value="1"/>
</dbReference>
<dbReference type="InterPro" id="IPR043129">
    <property type="entry name" value="ATPase_NBD"/>
</dbReference>
<dbReference type="InterPro" id="IPR018483">
    <property type="entry name" value="Carb_kinase_FGGY_CS"/>
</dbReference>
<dbReference type="PANTHER" id="PTHR43095">
    <property type="entry name" value="SUGAR KINASE"/>
    <property type="match status" value="1"/>
</dbReference>
<proteinExistence type="inferred from homology"/>
<evidence type="ECO:0000256" key="6">
    <source>
        <dbReference type="SAM" id="MobiDB-lite"/>
    </source>
</evidence>
<dbReference type="SUPFAM" id="SSF53067">
    <property type="entry name" value="Actin-like ATPase domain"/>
    <property type="match status" value="3"/>
</dbReference>
<gene>
    <name evidence="9" type="ORF">Aple_069690</name>
</gene>
<comment type="caution">
    <text evidence="9">The sequence shown here is derived from an EMBL/GenBank/DDBJ whole genome shotgun (WGS) entry which is preliminary data.</text>
</comment>
<dbReference type="OrthoDB" id="9782710at2"/>
<feature type="domain" description="Carbohydrate kinase FGGY N-terminal" evidence="7">
    <location>
        <begin position="3"/>
        <end position="106"/>
    </location>
</feature>
<sequence>MSYLLTVDQGSSGTKAAVFDADGHLLRQAARRTVIDHPDVVAAEADPERWWLALVECVREVLNGPIPAELIGAMAVCGFMHTLVPVGENGTVTGPALLWPDQRPMADGSCVERMRWWVAEHPEAAARTRWYLPVKDFLRYRLTGQIATDRYDAGGTGFTEPRSPRTGFTEPRSPRTSSQQAWRSPNSNQGLGSNQPSPANGHISPDARNASHEPHAWSSAVAAYAEISVQQLPPIHEPLDVAGEITPKAAALTGLAAGTPVAVGTGDWMATLLGAAAVLPERACVYLGTAGAIGGFASAQTAANLTEPLCFAATTATGSALTWLADLVGDDAPSLATAAEKVPPGARGVKFLPHLMGERGDAPRPSARGSILGLTLAHTQADLARSVLEGTAMWLRTIAATELDRRDPAALVAVGGGARSEVWLRILAAVLQRDLLVPETTEAGLLGTAMIAATAIDPSGDEGVAALMDRWVRTTRTVPAEPDLVRRYQPLYEEFQLAEVMARNNLEPHKSSRPVPGRGRPR</sequence>
<dbReference type="Pfam" id="PF02782">
    <property type="entry name" value="FGGY_C"/>
    <property type="match status" value="1"/>
</dbReference>
<feature type="compositionally biased region" description="Polar residues" evidence="6">
    <location>
        <begin position="174"/>
        <end position="198"/>
    </location>
</feature>
<dbReference type="PANTHER" id="PTHR43095:SF5">
    <property type="entry name" value="XYLULOSE KINASE"/>
    <property type="match status" value="1"/>
</dbReference>
<evidence type="ECO:0000259" key="7">
    <source>
        <dbReference type="Pfam" id="PF00370"/>
    </source>
</evidence>
<dbReference type="PIRSF" id="PIRSF000538">
    <property type="entry name" value="GlpK"/>
    <property type="match status" value="1"/>
</dbReference>
<dbReference type="InterPro" id="IPR000577">
    <property type="entry name" value="Carb_kinase_FGGY"/>
</dbReference>
<feature type="region of interest" description="Disordered" evidence="6">
    <location>
        <begin position="151"/>
        <end position="215"/>
    </location>
</feature>
<dbReference type="Gene3D" id="3.30.420.40">
    <property type="match status" value="3"/>
</dbReference>
<dbReference type="GO" id="GO:0016301">
    <property type="term" value="F:kinase activity"/>
    <property type="evidence" value="ECO:0007669"/>
    <property type="project" value="UniProtKB-KW"/>
</dbReference>
<dbReference type="GO" id="GO:0016773">
    <property type="term" value="F:phosphotransferase activity, alcohol group as acceptor"/>
    <property type="evidence" value="ECO:0007669"/>
    <property type="project" value="InterPro"/>
</dbReference>
<evidence type="ECO:0000256" key="1">
    <source>
        <dbReference type="ARBA" id="ARBA00009156"/>
    </source>
</evidence>
<keyword evidence="10" id="KW-1185">Reference proteome</keyword>
<organism evidence="9 10">
    <name type="scientific">Acrocarpospora pleiomorpha</name>
    <dbReference type="NCBI Taxonomy" id="90975"/>
    <lineage>
        <taxon>Bacteria</taxon>
        <taxon>Bacillati</taxon>
        <taxon>Actinomycetota</taxon>
        <taxon>Actinomycetes</taxon>
        <taxon>Streptosporangiales</taxon>
        <taxon>Streptosporangiaceae</taxon>
        <taxon>Acrocarpospora</taxon>
    </lineage>
</organism>
<keyword evidence="2" id="KW-0119">Carbohydrate metabolism</keyword>
<dbReference type="EMBL" id="BLAF01000048">
    <property type="protein sequence ID" value="GES24070.1"/>
    <property type="molecule type" value="Genomic_DNA"/>
</dbReference>
<name>A0A5M3XTA4_9ACTN</name>
<dbReference type="RefSeq" id="WP_155348928.1">
    <property type="nucleotide sequence ID" value="NZ_BAAAHM010000005.1"/>
</dbReference>
<dbReference type="AlphaFoldDB" id="A0A5M3XTA4"/>
<evidence type="ECO:0000313" key="10">
    <source>
        <dbReference type="Proteomes" id="UP000377595"/>
    </source>
</evidence>